<dbReference type="AlphaFoldDB" id="A0A1Y3V1I8"/>
<evidence type="ECO:0000313" key="2">
    <source>
        <dbReference type="Proteomes" id="UP000196329"/>
    </source>
</evidence>
<protein>
    <recommendedName>
        <fullName evidence="3">Type II toxin-antitoxin system RelE/ParE family toxin</fullName>
    </recommendedName>
</protein>
<organism evidence="1 2">
    <name type="scientific">Bacteroides uniformis</name>
    <dbReference type="NCBI Taxonomy" id="820"/>
    <lineage>
        <taxon>Bacteria</taxon>
        <taxon>Pseudomonadati</taxon>
        <taxon>Bacteroidota</taxon>
        <taxon>Bacteroidia</taxon>
        <taxon>Bacteroidales</taxon>
        <taxon>Bacteroidaceae</taxon>
        <taxon>Bacteroides</taxon>
    </lineage>
</organism>
<evidence type="ECO:0000313" key="1">
    <source>
        <dbReference type="EMBL" id="OUN54952.1"/>
    </source>
</evidence>
<dbReference type="EMBL" id="NFHS01000004">
    <property type="protein sequence ID" value="OUN54952.1"/>
    <property type="molecule type" value="Genomic_DNA"/>
</dbReference>
<gene>
    <name evidence="1" type="ORF">B5G17_10630</name>
</gene>
<dbReference type="RefSeq" id="WP_087332751.1">
    <property type="nucleotide sequence ID" value="NZ_NFHS01000004.1"/>
</dbReference>
<accession>A0A1Y3V1I8</accession>
<dbReference type="Gene3D" id="3.30.2310.20">
    <property type="entry name" value="RelE-like"/>
    <property type="match status" value="1"/>
</dbReference>
<name>A0A1Y3V1I8_BACUN</name>
<comment type="caution">
    <text evidence="1">The sequence shown here is derived from an EMBL/GenBank/DDBJ whole genome shotgun (WGS) entry which is preliminary data.</text>
</comment>
<sequence>MQVEWKKQAQREVRAVVIYSVEHFGERTALLFYQKIKMWAERLVIHPELGSPEPLLAGRKRLYRSLIVHEHHKLIYYIDEIRQIVYITDLWDMRREPSRLSKRLK</sequence>
<reference evidence="2" key="1">
    <citation type="submission" date="2017-04" db="EMBL/GenBank/DDBJ databases">
        <title>Function of individual gut microbiota members based on whole genome sequencing of pure cultures obtained from chicken caecum.</title>
        <authorList>
            <person name="Medvecky M."/>
            <person name="Cejkova D."/>
            <person name="Polansky O."/>
            <person name="Karasova D."/>
            <person name="Kubasova T."/>
            <person name="Cizek A."/>
            <person name="Rychlik I."/>
        </authorList>
    </citation>
    <scope>NUCLEOTIDE SEQUENCE [LARGE SCALE GENOMIC DNA]</scope>
    <source>
        <strain evidence="2">An67</strain>
    </source>
</reference>
<evidence type="ECO:0008006" key="3">
    <source>
        <dbReference type="Google" id="ProtNLM"/>
    </source>
</evidence>
<proteinExistence type="predicted"/>
<dbReference type="InterPro" id="IPR035093">
    <property type="entry name" value="RelE/ParE_toxin_dom_sf"/>
</dbReference>
<dbReference type="Proteomes" id="UP000196329">
    <property type="component" value="Unassembled WGS sequence"/>
</dbReference>